<name>A0ABY5IV39_9FLAO</name>
<dbReference type="EMBL" id="CP101751">
    <property type="protein sequence ID" value="UUC45633.1"/>
    <property type="molecule type" value="Genomic_DNA"/>
</dbReference>
<keyword evidence="1" id="KW-0472">Membrane</keyword>
<reference evidence="3" key="1">
    <citation type="submission" date="2022-07" db="EMBL/GenBank/DDBJ databases">
        <title>Isolation, identification, and degradation of a PFOSA degrading strain from sewage treatment plant.</title>
        <authorList>
            <person name="Zhang L."/>
            <person name="Huo Y."/>
        </authorList>
    </citation>
    <scope>NUCLEOTIDE SEQUENCE</scope>
    <source>
        <strain evidence="3">C1</strain>
    </source>
</reference>
<proteinExistence type="predicted"/>
<evidence type="ECO:0008006" key="5">
    <source>
        <dbReference type="Google" id="ProtNLM"/>
    </source>
</evidence>
<gene>
    <name evidence="3" type="ORF">NOX80_00095</name>
</gene>
<dbReference type="RefSeq" id="WP_256551325.1">
    <property type="nucleotide sequence ID" value="NZ_CP101751.1"/>
</dbReference>
<accession>A0ABY5IV39</accession>
<protein>
    <recommendedName>
        <fullName evidence="5">Signal peptidase</fullName>
    </recommendedName>
</protein>
<evidence type="ECO:0000313" key="4">
    <source>
        <dbReference type="Proteomes" id="UP001059844"/>
    </source>
</evidence>
<keyword evidence="4" id="KW-1185">Reference proteome</keyword>
<sequence length="74" mass="8453">MEKIKTYGFLFLFTVFTNFMAFAADEPGDFGDPGDTDPLDVDPVPINGYLLWMALIAIAFAMFVIKKRREEIRN</sequence>
<evidence type="ECO:0000256" key="1">
    <source>
        <dbReference type="SAM" id="Phobius"/>
    </source>
</evidence>
<keyword evidence="1" id="KW-0812">Transmembrane</keyword>
<evidence type="ECO:0000313" key="3">
    <source>
        <dbReference type="EMBL" id="UUC45633.1"/>
    </source>
</evidence>
<organism evidence="3 4">
    <name type="scientific">Flavobacterium cerinum</name>
    <dbReference type="NCBI Taxonomy" id="2502784"/>
    <lineage>
        <taxon>Bacteria</taxon>
        <taxon>Pseudomonadati</taxon>
        <taxon>Bacteroidota</taxon>
        <taxon>Flavobacteriia</taxon>
        <taxon>Flavobacteriales</taxon>
        <taxon>Flavobacteriaceae</taxon>
        <taxon>Flavobacterium</taxon>
    </lineage>
</organism>
<feature type="transmembrane region" description="Helical" evidence="1">
    <location>
        <begin position="47"/>
        <end position="65"/>
    </location>
</feature>
<evidence type="ECO:0000256" key="2">
    <source>
        <dbReference type="SAM" id="SignalP"/>
    </source>
</evidence>
<dbReference type="Proteomes" id="UP001059844">
    <property type="component" value="Chromosome"/>
</dbReference>
<feature type="chain" id="PRO_5047272794" description="Signal peptidase" evidence="2">
    <location>
        <begin position="24"/>
        <end position="74"/>
    </location>
</feature>
<keyword evidence="1" id="KW-1133">Transmembrane helix</keyword>
<feature type="signal peptide" evidence="2">
    <location>
        <begin position="1"/>
        <end position="23"/>
    </location>
</feature>
<keyword evidence="2" id="KW-0732">Signal</keyword>